<dbReference type="SUPFAM" id="SSF55804">
    <property type="entry name" value="Phoshotransferase/anion transport protein"/>
    <property type="match status" value="1"/>
</dbReference>
<reference evidence="2 3" key="1">
    <citation type="submission" date="2017-03" db="EMBL/GenBank/DDBJ databases">
        <title>Draft genime sequence of the acidophilic sulfur-oxidizing bacterium Acidithiobacillus sp. SH, isolated from seawater.</title>
        <authorList>
            <person name="Sharmin S."/>
            <person name="Tokuhisa M."/>
            <person name="Kanao T."/>
            <person name="Kamimura K."/>
        </authorList>
    </citation>
    <scope>NUCLEOTIDE SEQUENCE [LARGE SCALE GENOMIC DNA]</scope>
    <source>
        <strain evidence="2 3">SH</strain>
    </source>
</reference>
<dbReference type="GO" id="GO:0030295">
    <property type="term" value="F:protein kinase activator activity"/>
    <property type="evidence" value="ECO:0007669"/>
    <property type="project" value="TreeGrafter"/>
</dbReference>
<dbReference type="CDD" id="cd00211">
    <property type="entry name" value="PTS_IIA_fru"/>
    <property type="match status" value="1"/>
</dbReference>
<dbReference type="InParanoid" id="A0A2I1DQU4"/>
<protein>
    <submittedName>
        <fullName evidence="2">PTS sugar transporter</fullName>
    </submittedName>
</protein>
<evidence type="ECO:0000259" key="1">
    <source>
        <dbReference type="PROSITE" id="PS51094"/>
    </source>
</evidence>
<dbReference type="Proteomes" id="UP000234329">
    <property type="component" value="Unassembled WGS sequence"/>
</dbReference>
<sequence>MTTLPLAPQHILIDPPVADAGAALEALAALLAESTGQSPALIAEALKSREAQGSTGIGHGVALPHARIDGASEVAVAVLRSAQGIPFAAPDGLDVRVFIAVAVPKAAATAHLEVLSNLAVRLASEEVRTELLKVSDSAGFFAVLTHSD</sequence>
<dbReference type="FunCoup" id="A0A2I1DQU4">
    <property type="interactions" value="179"/>
</dbReference>
<comment type="caution">
    <text evidence="2">The sequence shown here is derived from an EMBL/GenBank/DDBJ whole genome shotgun (WGS) entry which is preliminary data.</text>
</comment>
<dbReference type="Pfam" id="PF00359">
    <property type="entry name" value="PTS_EIIA_2"/>
    <property type="match status" value="1"/>
</dbReference>
<dbReference type="InterPro" id="IPR002178">
    <property type="entry name" value="PTS_EIIA_type-2_dom"/>
</dbReference>
<dbReference type="RefSeq" id="WP_101536445.1">
    <property type="nucleotide sequence ID" value="NZ_MXAV01000002.1"/>
</dbReference>
<name>A0A2I1DQU4_9PROT</name>
<proteinExistence type="predicted"/>
<organism evidence="2 3">
    <name type="scientific">Acidithiobacillus marinus</name>
    <dbReference type="NCBI Taxonomy" id="187490"/>
    <lineage>
        <taxon>Bacteria</taxon>
        <taxon>Pseudomonadati</taxon>
        <taxon>Pseudomonadota</taxon>
        <taxon>Acidithiobacillia</taxon>
        <taxon>Acidithiobacillales</taxon>
        <taxon>Acidithiobacillaceae</taxon>
        <taxon>Acidithiobacillus</taxon>
    </lineage>
</organism>
<keyword evidence="2" id="KW-0813">Transport</keyword>
<keyword evidence="2" id="KW-0762">Sugar transport</keyword>
<dbReference type="OrthoDB" id="95460at2"/>
<evidence type="ECO:0000313" key="2">
    <source>
        <dbReference type="EMBL" id="PKY12242.1"/>
    </source>
</evidence>
<keyword evidence="3" id="KW-1185">Reference proteome</keyword>
<dbReference type="Gene3D" id="3.40.930.10">
    <property type="entry name" value="Mannitol-specific EII, Chain A"/>
    <property type="match status" value="1"/>
</dbReference>
<dbReference type="PANTHER" id="PTHR47738:SF1">
    <property type="entry name" value="NITROGEN REGULATORY PROTEIN"/>
    <property type="match status" value="1"/>
</dbReference>
<dbReference type="InterPro" id="IPR051541">
    <property type="entry name" value="PTS_SugarTrans_NitroReg"/>
</dbReference>
<dbReference type="InterPro" id="IPR016152">
    <property type="entry name" value="PTrfase/Anion_transptr"/>
</dbReference>
<dbReference type="PANTHER" id="PTHR47738">
    <property type="entry name" value="PTS SYSTEM FRUCTOSE-LIKE EIIA COMPONENT-RELATED"/>
    <property type="match status" value="1"/>
</dbReference>
<dbReference type="EMBL" id="MXAV01000002">
    <property type="protein sequence ID" value="PKY12242.1"/>
    <property type="molecule type" value="Genomic_DNA"/>
</dbReference>
<accession>A0A2I1DQU4</accession>
<dbReference type="AlphaFoldDB" id="A0A2I1DQU4"/>
<gene>
    <name evidence="2" type="ORF">B1757_00410</name>
</gene>
<dbReference type="PROSITE" id="PS00372">
    <property type="entry name" value="PTS_EIIA_TYPE_2_HIS"/>
    <property type="match status" value="1"/>
</dbReference>
<feature type="domain" description="PTS EIIA type-2" evidence="1">
    <location>
        <begin position="4"/>
        <end position="147"/>
    </location>
</feature>
<evidence type="ECO:0000313" key="3">
    <source>
        <dbReference type="Proteomes" id="UP000234329"/>
    </source>
</evidence>
<dbReference type="PROSITE" id="PS51094">
    <property type="entry name" value="PTS_EIIA_TYPE_2"/>
    <property type="match status" value="1"/>
</dbReference>